<dbReference type="InterPro" id="IPR050783">
    <property type="entry name" value="Oxylipin_biosynth_metab"/>
</dbReference>
<dbReference type="InterPro" id="IPR034812">
    <property type="entry name" value="Ppo-like_N"/>
</dbReference>
<dbReference type="PANTHER" id="PTHR11903">
    <property type="entry name" value="PROSTAGLANDIN G/H SYNTHASE"/>
    <property type="match status" value="1"/>
</dbReference>
<dbReference type="EMBL" id="JAJGCB010000018">
    <property type="protein sequence ID" value="KAJ8988561.1"/>
    <property type="molecule type" value="Genomic_DNA"/>
</dbReference>
<evidence type="ECO:0000256" key="2">
    <source>
        <dbReference type="ARBA" id="ARBA00022964"/>
    </source>
</evidence>
<dbReference type="GO" id="GO:0004497">
    <property type="term" value="F:monooxygenase activity"/>
    <property type="evidence" value="ECO:0007669"/>
    <property type="project" value="InterPro"/>
</dbReference>
<dbReference type="InterPro" id="IPR019791">
    <property type="entry name" value="Haem_peroxidase_animal"/>
</dbReference>
<dbReference type="GO" id="GO:0004601">
    <property type="term" value="F:peroxidase activity"/>
    <property type="evidence" value="ECO:0007669"/>
    <property type="project" value="InterPro"/>
</dbReference>
<dbReference type="GO" id="GO:0005506">
    <property type="term" value="F:iron ion binding"/>
    <property type="evidence" value="ECO:0007669"/>
    <property type="project" value="InterPro"/>
</dbReference>
<dbReference type="InterPro" id="IPR037120">
    <property type="entry name" value="Haem_peroxidase_sf_animal"/>
</dbReference>
<keyword evidence="3" id="KW-0560">Oxidoreductase</keyword>
<dbReference type="Gene3D" id="1.10.640.10">
    <property type="entry name" value="Haem peroxidase domain superfamily, animal type"/>
    <property type="match status" value="1"/>
</dbReference>
<evidence type="ECO:0000256" key="3">
    <source>
        <dbReference type="ARBA" id="ARBA00023002"/>
    </source>
</evidence>
<evidence type="ECO:0008006" key="9">
    <source>
        <dbReference type="Google" id="ProtNLM"/>
    </source>
</evidence>
<feature type="binding site" description="axial binding residue" evidence="5">
    <location>
        <position position="466"/>
    </location>
    <ligand>
        <name>heme b</name>
        <dbReference type="ChEBI" id="CHEBI:60344"/>
    </ligand>
    <ligandPart>
        <name>Fe</name>
        <dbReference type="ChEBI" id="CHEBI:18248"/>
    </ligandPart>
</feature>
<dbReference type="GO" id="GO:0006979">
    <property type="term" value="P:response to oxidative stress"/>
    <property type="evidence" value="ECO:0007669"/>
    <property type="project" value="InterPro"/>
</dbReference>
<evidence type="ECO:0000256" key="1">
    <source>
        <dbReference type="ARBA" id="ARBA00022723"/>
    </source>
</evidence>
<reference evidence="7" key="1">
    <citation type="submission" date="2023-01" db="EMBL/GenBank/DDBJ databases">
        <title>Exophiala dermititidis isolated from Cystic Fibrosis Patient.</title>
        <authorList>
            <person name="Kurbessoian T."/>
            <person name="Crocker A."/>
            <person name="Murante D."/>
            <person name="Hogan D.A."/>
            <person name="Stajich J.E."/>
        </authorList>
    </citation>
    <scope>NUCLEOTIDE SEQUENCE</scope>
    <source>
        <strain evidence="7">Ex8</strain>
    </source>
</reference>
<dbReference type="GO" id="GO:0006631">
    <property type="term" value="P:fatty acid metabolic process"/>
    <property type="evidence" value="ECO:0007669"/>
    <property type="project" value="UniProtKB-ARBA"/>
</dbReference>
<dbReference type="CDD" id="cd09817">
    <property type="entry name" value="linoleate_diol_synthase_like"/>
    <property type="match status" value="1"/>
</dbReference>
<keyword evidence="5" id="KW-0349">Heme</keyword>
<evidence type="ECO:0000313" key="7">
    <source>
        <dbReference type="EMBL" id="KAJ8988561.1"/>
    </source>
</evidence>
<feature type="compositionally biased region" description="Low complexity" evidence="6">
    <location>
        <begin position="73"/>
        <end position="83"/>
    </location>
</feature>
<dbReference type="InterPro" id="IPR036396">
    <property type="entry name" value="Cyt_P450_sf"/>
</dbReference>
<evidence type="ECO:0000256" key="6">
    <source>
        <dbReference type="SAM" id="MobiDB-lite"/>
    </source>
</evidence>
<organism evidence="7 8">
    <name type="scientific">Exophiala dermatitidis</name>
    <name type="common">Black yeast-like fungus</name>
    <name type="synonym">Wangiella dermatitidis</name>
    <dbReference type="NCBI Taxonomy" id="5970"/>
    <lineage>
        <taxon>Eukaryota</taxon>
        <taxon>Fungi</taxon>
        <taxon>Dikarya</taxon>
        <taxon>Ascomycota</taxon>
        <taxon>Pezizomycotina</taxon>
        <taxon>Eurotiomycetes</taxon>
        <taxon>Chaetothyriomycetidae</taxon>
        <taxon>Chaetothyriales</taxon>
        <taxon>Herpotrichiellaceae</taxon>
        <taxon>Exophiala</taxon>
    </lineage>
</organism>
<dbReference type="SUPFAM" id="SSF48264">
    <property type="entry name" value="Cytochrome P450"/>
    <property type="match status" value="1"/>
</dbReference>
<feature type="compositionally biased region" description="Polar residues" evidence="6">
    <location>
        <begin position="14"/>
        <end position="28"/>
    </location>
</feature>
<dbReference type="GO" id="GO:0051213">
    <property type="term" value="F:dioxygenase activity"/>
    <property type="evidence" value="ECO:0007669"/>
    <property type="project" value="UniProtKB-KW"/>
</dbReference>
<evidence type="ECO:0000313" key="8">
    <source>
        <dbReference type="Proteomes" id="UP001161757"/>
    </source>
</evidence>
<evidence type="ECO:0000256" key="5">
    <source>
        <dbReference type="PIRSR" id="PIRSR619791-2"/>
    </source>
</evidence>
<feature type="compositionally biased region" description="Polar residues" evidence="6">
    <location>
        <begin position="41"/>
        <end position="59"/>
    </location>
</feature>
<dbReference type="GO" id="GO:0016705">
    <property type="term" value="F:oxidoreductase activity, acting on paired donors, with incorporation or reduction of molecular oxygen"/>
    <property type="evidence" value="ECO:0007669"/>
    <property type="project" value="InterPro"/>
</dbReference>
<keyword evidence="2" id="KW-0223">Dioxygenase</keyword>
<dbReference type="GO" id="GO:0020037">
    <property type="term" value="F:heme binding"/>
    <property type="evidence" value="ECO:0007669"/>
    <property type="project" value="InterPro"/>
</dbReference>
<dbReference type="CDD" id="cd20612">
    <property type="entry name" value="CYP_LDS-like_C"/>
    <property type="match status" value="1"/>
</dbReference>
<gene>
    <name evidence="7" type="ORF">HRR80_007582</name>
</gene>
<dbReference type="AlphaFoldDB" id="A0AAN6IV82"/>
<comment type="caution">
    <text evidence="7">The sequence shown here is derived from an EMBL/GenBank/DDBJ whole genome shotgun (WGS) entry which is preliminary data.</text>
</comment>
<keyword evidence="4 5" id="KW-0408">Iron</keyword>
<accession>A0AAN6IV82</accession>
<proteinExistence type="predicted"/>
<dbReference type="Proteomes" id="UP001161757">
    <property type="component" value="Unassembled WGS sequence"/>
</dbReference>
<evidence type="ECO:0000256" key="4">
    <source>
        <dbReference type="ARBA" id="ARBA00023004"/>
    </source>
</evidence>
<sequence length="1174" mass="132539">MPLLRRLSSRFKSNKSTNNERNNVNGSLSAVEEKPTPISRGAQSNNSPAVGSSVEQSLQKTKEVQPLPSYRSTTTQPAAVPAPAEKENDAPVTRENIESIFEEFAQLIHASRRPLPTQSGDGQYLEKDEQTGILSDLPHLGIKDLKTATHIVGDLLSGKPVDDRKMHMEEVMQLVAALPDRSANRVNLTSQLLDVLWNSLQHPPMSYMGDDYRYRSGDGSNNSYIFPKLGAANTPYARSVSPKIVQPGALPDPGLLFDSLLAREEFKPHPNNVSSIFFNWASLIIHDLFQTDHKDYSISKTSSYLDLSILYGDTQAEQDMMRTFEDGRIKPDCFAEERLLAFPPACGAMLIMLNRFHNYIVEQLALINENGRFDKPSSRLSGDAATAAWKKYDNDLFQTGRLITCGLYINITLHDYLRTIVNLNSTNSTWTLDPRLDKPKTFGSDGTPRGVGNQVSAEFSLSYRWHSCIGQLDEAWTEAVYQELFGKPPGEVSLQELMSGLGKYDHDLPQDPQQRPFAHLRRNANGMFEDEDLARIMRAGIEQVAGAFGARNIPKSMRAITILGINQSRYWNLCTLNEYRKFFGLKTYDTFEEVNRDPYVAEQLKNLYEHPDYIELYPGLAIEEYKQPMIPGVGICPNHTISRVVLSDAVALVRGDRFYTLDYGPKSLTNWGYNEVAFDLSINQGCVFYKLMLRALPNHFKPNSIYAHYPMTIPSANAKIMKTLGRYQDYDWNPPAYMPTRVNLTSYQSAKYLLERPKEFTVMWNDGLGFVMGKGGEKFCLGGDSTFHRRQRETMHQLIYRDQWHEHVKRFYSDITLRLLHEKSCRVADINQVDLTRDVGNLAHVHFASNMFALPLKTAENPRGVFSEQEMWMAMSVIFTAIFFDFEPTKSFPLRMVARKLATTLGKLIEANVKSVTATSLVSNLVDGWRENHNALADYGVHMIRRLAQTGMSTYDMAFSQIMPTAVAMVPNQSQVFSQVMDYYLGSEGVKYLPDIQRLARVDSRDSDEKLMRYVNEGIRLNGTFGSYRRSEVHHVFNESDNDGQSGGGRSKQVPVKPGDKVFCSFVSAARDPTIFPDPDTVRLDRPLDSYIHYGIGDHSCLGKEASLVGLTAMLRTVGKLHNLRRAPGPQGKLKKVPRPGGFYVYMREDQGSYFVFPCTFKVHYDGVLPPLPA</sequence>
<dbReference type="SUPFAM" id="SSF48113">
    <property type="entry name" value="Heme-dependent peroxidases"/>
    <property type="match status" value="1"/>
</dbReference>
<keyword evidence="1 5" id="KW-0479">Metal-binding</keyword>
<dbReference type="PROSITE" id="PS50292">
    <property type="entry name" value="PEROXIDASE_3"/>
    <property type="match status" value="1"/>
</dbReference>
<dbReference type="PANTHER" id="PTHR11903:SF13">
    <property type="entry name" value="LINOLEATE 10R-LIPOXYGENASE"/>
    <property type="match status" value="1"/>
</dbReference>
<protein>
    <recommendedName>
        <fullName evidence="9">Prostaglandin-endoperoxide synthase</fullName>
    </recommendedName>
</protein>
<dbReference type="PRINTS" id="PR00457">
    <property type="entry name" value="ANPEROXIDASE"/>
</dbReference>
<name>A0AAN6IV82_EXODE</name>
<feature type="region of interest" description="Disordered" evidence="6">
    <location>
        <begin position="1"/>
        <end position="90"/>
    </location>
</feature>
<dbReference type="Gene3D" id="1.10.630.10">
    <property type="entry name" value="Cytochrome P450"/>
    <property type="match status" value="1"/>
</dbReference>
<dbReference type="InterPro" id="IPR010255">
    <property type="entry name" value="Haem_peroxidase_sf"/>
</dbReference>
<dbReference type="Pfam" id="PF03098">
    <property type="entry name" value="An_peroxidase"/>
    <property type="match status" value="2"/>
</dbReference>